<evidence type="ECO:0000259" key="8">
    <source>
        <dbReference type="Pfam" id="PF05826"/>
    </source>
</evidence>
<dbReference type="GO" id="GO:0006644">
    <property type="term" value="P:phospholipid metabolic process"/>
    <property type="evidence" value="ECO:0007669"/>
    <property type="project" value="InterPro"/>
</dbReference>
<evidence type="ECO:0000256" key="3">
    <source>
        <dbReference type="ARBA" id="ARBA00013278"/>
    </source>
</evidence>
<reference evidence="9" key="2">
    <citation type="submission" date="2020-05" db="UniProtKB">
        <authorList>
            <consortium name="EnsemblMetazoa"/>
        </authorList>
    </citation>
    <scope>IDENTIFICATION</scope>
    <source>
        <strain evidence="9">Epiroticus2</strain>
    </source>
</reference>
<evidence type="ECO:0000313" key="9">
    <source>
        <dbReference type="EnsemblMetazoa" id="AEPI002357-PA"/>
    </source>
</evidence>
<organism evidence="9 10">
    <name type="scientific">Anopheles epiroticus</name>
    <dbReference type="NCBI Taxonomy" id="199890"/>
    <lineage>
        <taxon>Eukaryota</taxon>
        <taxon>Metazoa</taxon>
        <taxon>Ecdysozoa</taxon>
        <taxon>Arthropoda</taxon>
        <taxon>Hexapoda</taxon>
        <taxon>Insecta</taxon>
        <taxon>Pterygota</taxon>
        <taxon>Neoptera</taxon>
        <taxon>Endopterygota</taxon>
        <taxon>Diptera</taxon>
        <taxon>Nematocera</taxon>
        <taxon>Culicoidea</taxon>
        <taxon>Culicidae</taxon>
        <taxon>Anophelinae</taxon>
        <taxon>Anopheles</taxon>
    </lineage>
</organism>
<keyword evidence="6" id="KW-0443">Lipid metabolism</keyword>
<dbReference type="GO" id="GO:0005576">
    <property type="term" value="C:extracellular region"/>
    <property type="evidence" value="ECO:0007669"/>
    <property type="project" value="UniProtKB-SubCell"/>
</dbReference>
<dbReference type="GO" id="GO:0050482">
    <property type="term" value="P:arachidonate secretion"/>
    <property type="evidence" value="ECO:0007669"/>
    <property type="project" value="InterPro"/>
</dbReference>
<comment type="cofactor">
    <cofactor evidence="1">
        <name>Ca(2+)</name>
        <dbReference type="ChEBI" id="CHEBI:29108"/>
    </cofactor>
</comment>
<evidence type="ECO:0000313" key="10">
    <source>
        <dbReference type="Proteomes" id="UP000075885"/>
    </source>
</evidence>
<evidence type="ECO:0000256" key="2">
    <source>
        <dbReference type="ARBA" id="ARBA00004613"/>
    </source>
</evidence>
<evidence type="ECO:0000256" key="6">
    <source>
        <dbReference type="ARBA" id="ARBA00023098"/>
    </source>
</evidence>
<evidence type="ECO:0000256" key="5">
    <source>
        <dbReference type="ARBA" id="ARBA00022963"/>
    </source>
</evidence>
<dbReference type="EnsemblMetazoa" id="AEPI002357-RA">
    <property type="protein sequence ID" value="AEPI002357-PA"/>
    <property type="gene ID" value="AEPI002357"/>
</dbReference>
<evidence type="ECO:0000256" key="4">
    <source>
        <dbReference type="ARBA" id="ARBA00022525"/>
    </source>
</evidence>
<accession>A0A182P616</accession>
<evidence type="ECO:0000256" key="1">
    <source>
        <dbReference type="ARBA" id="ARBA00001913"/>
    </source>
</evidence>
<keyword evidence="5" id="KW-0442">Lipid degradation</keyword>
<dbReference type="GO" id="GO:0004623">
    <property type="term" value="F:phospholipase A2 activity"/>
    <property type="evidence" value="ECO:0007669"/>
    <property type="project" value="UniProtKB-EC"/>
</dbReference>
<keyword evidence="10" id="KW-1185">Reference proteome</keyword>
<dbReference type="GO" id="GO:0016042">
    <property type="term" value="P:lipid catabolic process"/>
    <property type="evidence" value="ECO:0007669"/>
    <property type="project" value="UniProtKB-KW"/>
</dbReference>
<evidence type="ECO:0000256" key="7">
    <source>
        <dbReference type="ARBA" id="ARBA00029903"/>
    </source>
</evidence>
<dbReference type="SUPFAM" id="SSF48619">
    <property type="entry name" value="Phospholipase A2, PLA2"/>
    <property type="match status" value="1"/>
</dbReference>
<reference evidence="10" key="1">
    <citation type="submission" date="2013-03" db="EMBL/GenBank/DDBJ databases">
        <title>The Genome Sequence of Anopheles epiroticus epiroticus2.</title>
        <authorList>
            <consortium name="The Broad Institute Genomics Platform"/>
            <person name="Neafsey D.E."/>
            <person name="Howell P."/>
            <person name="Walker B."/>
            <person name="Young S.K."/>
            <person name="Zeng Q."/>
            <person name="Gargeya S."/>
            <person name="Fitzgerald M."/>
            <person name="Haas B."/>
            <person name="Abouelleil A."/>
            <person name="Allen A.W."/>
            <person name="Alvarado L."/>
            <person name="Arachchi H.M."/>
            <person name="Berlin A.M."/>
            <person name="Chapman S.B."/>
            <person name="Gainer-Dewar J."/>
            <person name="Goldberg J."/>
            <person name="Griggs A."/>
            <person name="Gujja S."/>
            <person name="Hansen M."/>
            <person name="Howarth C."/>
            <person name="Imamovic A."/>
            <person name="Ireland A."/>
            <person name="Larimer J."/>
            <person name="McCowan C."/>
            <person name="Murphy C."/>
            <person name="Pearson M."/>
            <person name="Poon T.W."/>
            <person name="Priest M."/>
            <person name="Roberts A."/>
            <person name="Saif S."/>
            <person name="Shea T."/>
            <person name="Sisk P."/>
            <person name="Sykes S."/>
            <person name="Wortman J."/>
            <person name="Nusbaum C."/>
            <person name="Birren B."/>
        </authorList>
    </citation>
    <scope>NUCLEOTIDE SEQUENCE [LARGE SCALE GENOMIC DNA]</scope>
    <source>
        <strain evidence="10">Epiroticus2</strain>
    </source>
</reference>
<dbReference type="Gene3D" id="1.20.90.10">
    <property type="entry name" value="Phospholipase A2 domain"/>
    <property type="match status" value="1"/>
</dbReference>
<dbReference type="InterPro" id="IPR033113">
    <property type="entry name" value="PLA2_histidine"/>
</dbReference>
<dbReference type="AlphaFoldDB" id="A0A182P616"/>
<sequence>MHKHFNVTIFEVLCICHFGLHDYFTPIICSSLNLQYVCWMTVLATASNEHSDTAKALYHSLDESGYSPTLVLILQDYMLHLNSTAAIPWSNPAFAYYDQQLIEAIEQQLETESEQDINDHHQHDQLQADHGSPLVPLYGGLKFVTYYCGPGSWSPDGSTVQNAYFSSIDQCCKQHDECPDTIVDPSDYRRYEDLPYKPQLFTRLRCTCDVEFLKCLQNISTFFSYAVAWIYTRFQSTCFDYQHPVMECTIKRNDGLFSTDRCLAYLVDNSYSKRWQWFDIPYLSSNQLIFPELEYRYDLDWFNILFEQSPKEILLDSLEACNFRMKERFGPGFCMTSWMMDKTMEDVLKKKLWMVPHWQQ</sequence>
<protein>
    <recommendedName>
        <fullName evidence="3">phospholipase A2</fullName>
        <ecNumber evidence="3">3.1.1.4</ecNumber>
    </recommendedName>
    <alternativeName>
        <fullName evidence="7">Phosphatidylcholine 2-acylhydrolase</fullName>
    </alternativeName>
</protein>
<dbReference type="EC" id="3.1.1.4" evidence="3"/>
<dbReference type="Pfam" id="PF05826">
    <property type="entry name" value="Phospholip_A2_2"/>
    <property type="match status" value="1"/>
</dbReference>
<dbReference type="PANTHER" id="PTHR12253">
    <property type="entry name" value="RH14732P"/>
    <property type="match status" value="1"/>
</dbReference>
<comment type="subcellular location">
    <subcellularLocation>
        <location evidence="2">Secreted</location>
    </subcellularLocation>
</comment>
<dbReference type="InterPro" id="IPR036444">
    <property type="entry name" value="PLipase_A2_dom_sf"/>
</dbReference>
<dbReference type="Proteomes" id="UP000075885">
    <property type="component" value="Unassembled WGS sequence"/>
</dbReference>
<dbReference type="PROSITE" id="PS00118">
    <property type="entry name" value="PA2_HIS"/>
    <property type="match status" value="1"/>
</dbReference>
<feature type="domain" description="Phospholipase A2-like central" evidence="8">
    <location>
        <begin position="145"/>
        <end position="241"/>
    </location>
</feature>
<keyword evidence="4" id="KW-0964">Secreted</keyword>
<name>A0A182P616_9DIPT</name>
<dbReference type="InterPro" id="IPR016090">
    <property type="entry name" value="PLA2-like_dom"/>
</dbReference>
<proteinExistence type="predicted"/>
<dbReference type="VEuPathDB" id="VectorBase:AEPI002357"/>